<sequence>MSLLNHRTAWLAVGFSLTLGIGCKNPTANAPPPKPTIEDALGLWAIHAYRLDEQGCIPQPAQAPLAGVEARRSTPDAEPNAEAAAEIGAEAATASPSQSLELADCSDFSSCAEPTRPEDRLTWNHDDATASASYAYASPATRGDLESWCRVGRIDSEFILDGPSARHTRQRYETLIVLEGDLECTPQLASDLGDETPCVTSEVFELVPYEPIPEANPASANEPEASLD</sequence>
<dbReference type="Proteomes" id="UP000282926">
    <property type="component" value="Unassembled WGS sequence"/>
</dbReference>
<proteinExistence type="predicted"/>
<dbReference type="EMBL" id="SADD01000002">
    <property type="protein sequence ID" value="RVU46727.1"/>
    <property type="molecule type" value="Genomic_DNA"/>
</dbReference>
<dbReference type="RefSeq" id="WP_127779576.1">
    <property type="nucleotide sequence ID" value="NZ_SADD01000002.1"/>
</dbReference>
<evidence type="ECO:0000313" key="2">
    <source>
        <dbReference type="Proteomes" id="UP000282926"/>
    </source>
</evidence>
<keyword evidence="2" id="KW-1185">Reference proteome</keyword>
<evidence type="ECO:0000313" key="1">
    <source>
        <dbReference type="EMBL" id="RVU46727.1"/>
    </source>
</evidence>
<dbReference type="PROSITE" id="PS51257">
    <property type="entry name" value="PROKAR_LIPOPROTEIN"/>
    <property type="match status" value="1"/>
</dbReference>
<comment type="caution">
    <text evidence="1">The sequence shown here is derived from an EMBL/GenBank/DDBJ whole genome shotgun (WGS) entry which is preliminary data.</text>
</comment>
<protein>
    <submittedName>
        <fullName evidence="1">Uncharacterized protein</fullName>
    </submittedName>
</protein>
<organism evidence="1 2">
    <name type="scientific">Lujinxingia sediminis</name>
    <dbReference type="NCBI Taxonomy" id="2480984"/>
    <lineage>
        <taxon>Bacteria</taxon>
        <taxon>Deltaproteobacteria</taxon>
        <taxon>Bradymonadales</taxon>
        <taxon>Lujinxingiaceae</taxon>
        <taxon>Lujinxingia</taxon>
    </lineage>
</organism>
<accession>A0ABY0CUZ1</accession>
<reference evidence="1 2" key="1">
    <citation type="submission" date="2019-01" db="EMBL/GenBank/DDBJ databases">
        <title>Lujinxingia litoralis gen. nov., sp. nov. and Lujinxingia sediminis gen. nov., sp. nov., new members in the order Bradymonadales, isolated from coastal sediment.</title>
        <authorList>
            <person name="Li C.-M."/>
        </authorList>
    </citation>
    <scope>NUCLEOTIDE SEQUENCE [LARGE SCALE GENOMIC DNA]</scope>
    <source>
        <strain evidence="1 2">SEH01</strain>
    </source>
</reference>
<gene>
    <name evidence="1" type="ORF">EA187_06215</name>
</gene>
<name>A0ABY0CUZ1_9DELT</name>